<sequence>MIFLHVIYHCVGGSHSSTTAAAIHLNMLPMDYVPNKYDFLNVPFYDVLEKTDRGKIIFRGTDEKGHKIYTLSRQFAPHLVIPAIQDTWKILGQREEDLLIVNTLSSVNWLMKIGGFSSRRLKWVKFGRPIVIRGTQSAYMNIVNIVQQTKEKLS</sequence>
<comment type="caution">
    <text evidence="1">The sequence shown here is derived from an EMBL/GenBank/DDBJ whole genome shotgun (WGS) entry which is preliminary data.</text>
</comment>
<gene>
    <name evidence="1" type="ORF">AN619_25080</name>
</gene>
<dbReference type="EMBL" id="LOEE01000061">
    <property type="protein sequence ID" value="KXG74190.1"/>
    <property type="molecule type" value="Genomic_DNA"/>
</dbReference>
<protein>
    <recommendedName>
        <fullName evidence="3">DUF3189 family protein</fullName>
    </recommendedName>
</protein>
<accession>A0A140L0W5</accession>
<name>A0A140L0W5_9FIRM</name>
<dbReference type="AlphaFoldDB" id="A0A140L0W5"/>
<dbReference type="Pfam" id="PF11385">
    <property type="entry name" value="DUF3189"/>
    <property type="match status" value="1"/>
</dbReference>
<keyword evidence="2" id="KW-1185">Reference proteome</keyword>
<dbReference type="STRING" id="520762.AN619_25080"/>
<evidence type="ECO:0008006" key="3">
    <source>
        <dbReference type="Google" id="ProtNLM"/>
    </source>
</evidence>
<reference evidence="1 2" key="1">
    <citation type="submission" date="2015-12" db="EMBL/GenBank/DDBJ databases">
        <title>Draft genome sequence of the thermoanaerobe Thermotalea metallivorans, an isolate from the runoff channel of the Great Artesian Basin, Australia.</title>
        <authorList>
            <person name="Patel B.K."/>
        </authorList>
    </citation>
    <scope>NUCLEOTIDE SEQUENCE [LARGE SCALE GENOMIC DNA]</scope>
    <source>
        <strain evidence="1 2">B2-1</strain>
    </source>
</reference>
<dbReference type="PATRIC" id="fig|520762.4.peg.2787"/>
<dbReference type="Proteomes" id="UP000070456">
    <property type="component" value="Unassembled WGS sequence"/>
</dbReference>
<organism evidence="1 2">
    <name type="scientific">Thermotalea metallivorans</name>
    <dbReference type="NCBI Taxonomy" id="520762"/>
    <lineage>
        <taxon>Bacteria</taxon>
        <taxon>Bacillati</taxon>
        <taxon>Bacillota</taxon>
        <taxon>Clostridia</taxon>
        <taxon>Peptostreptococcales</taxon>
        <taxon>Thermotaleaceae</taxon>
        <taxon>Thermotalea</taxon>
    </lineage>
</organism>
<proteinExistence type="predicted"/>
<evidence type="ECO:0000313" key="2">
    <source>
        <dbReference type="Proteomes" id="UP000070456"/>
    </source>
</evidence>
<evidence type="ECO:0000313" key="1">
    <source>
        <dbReference type="EMBL" id="KXG74190.1"/>
    </source>
</evidence>
<dbReference type="RefSeq" id="WP_330382086.1">
    <property type="nucleotide sequence ID" value="NZ_LOEE01000061.1"/>
</dbReference>
<dbReference type="InterPro" id="IPR021525">
    <property type="entry name" value="DUF3189"/>
</dbReference>